<organism evidence="4 5">
    <name type="scientific">Mytilus edulis</name>
    <name type="common">Blue mussel</name>
    <dbReference type="NCBI Taxonomy" id="6550"/>
    <lineage>
        <taxon>Eukaryota</taxon>
        <taxon>Metazoa</taxon>
        <taxon>Spiralia</taxon>
        <taxon>Lophotrochozoa</taxon>
        <taxon>Mollusca</taxon>
        <taxon>Bivalvia</taxon>
        <taxon>Autobranchia</taxon>
        <taxon>Pteriomorphia</taxon>
        <taxon>Mytilida</taxon>
        <taxon>Mytiloidea</taxon>
        <taxon>Mytilidae</taxon>
        <taxon>Mytilinae</taxon>
        <taxon>Mytilus</taxon>
    </lineage>
</organism>
<keyword evidence="2" id="KW-1208">Phospholipid metabolism</keyword>
<evidence type="ECO:0000256" key="2">
    <source>
        <dbReference type="ARBA" id="ARBA00023264"/>
    </source>
</evidence>
<keyword evidence="5" id="KW-1185">Reference proteome</keyword>
<comment type="caution">
    <text evidence="4">The sequence shown here is derived from an EMBL/GenBank/DDBJ whole genome shotgun (WGS) entry which is preliminary data.</text>
</comment>
<accession>A0A8S3UXE4</accession>
<sequence length="498" mass="58767">MAQCKVLSSVDRMIFCQHIQKDYVFGNCSFLYGTVVRRKHKHSHRSRAHTPPIQQLSMTRYQSFGGVDRAVKTKQAMEDGRQMMTIGQLDIWTRYGPQILTKFIDKVQRVIYIVCELWRGGMCEKMNVEEHLERENKELILYQTHKDQGYQWCREFLGGSWSTIKKEDFIFTTLGGGLTNLLYTCELSDNIQTQNNEPRTVLLRVYGDIAKDLKFLVQNSVVFCLLSEKQLGPKCYGLYPNGRIEEYIPTKSLTRKDLHKPEISSMIARKLAVIHNLNMPLCKEPRFLGELTRHWLAEAKNNTRPDDTDPNIQKITSYDLDAELSWLLKKIEDLKSPVVFSHNDLQEGNLLYMKDCKDPEKQLTVIDLEYCSYNYRGFDFGNHFCEWCLDYQSEQEMPYYSYHEDSYPSKQQQFHFFRAYLDAKNEACTDEVLETLYREANTCALASHLMWLVWSIVQRDKSDIQFGYLEYAVCRLEAYFRLKMNCFRFHKIYFPVYK</sequence>
<dbReference type="Pfam" id="PF01633">
    <property type="entry name" value="Choline_kinase"/>
    <property type="match status" value="1"/>
</dbReference>
<dbReference type="EC" id="2.7.1.32" evidence="4"/>
<dbReference type="OrthoDB" id="3649325at2759"/>
<dbReference type="EMBL" id="CAJPWZ010002793">
    <property type="protein sequence ID" value="CAG2245865.1"/>
    <property type="molecule type" value="Genomic_DNA"/>
</dbReference>
<protein>
    <submittedName>
        <fullName evidence="4">CHK</fullName>
        <ecNumber evidence="4">2.7.1.32</ecNumber>
        <ecNumber evidence="4">2.7.1.82</ecNumber>
    </submittedName>
</protein>
<keyword evidence="1" id="KW-0444">Lipid biosynthesis</keyword>
<dbReference type="SUPFAM" id="SSF56112">
    <property type="entry name" value="Protein kinase-like (PK-like)"/>
    <property type="match status" value="1"/>
</dbReference>
<dbReference type="Proteomes" id="UP000683360">
    <property type="component" value="Unassembled WGS sequence"/>
</dbReference>
<gene>
    <name evidence="4" type="ORF">MEDL_57866</name>
</gene>
<name>A0A8S3UXE4_MYTED</name>
<keyword evidence="1" id="KW-0594">Phospholipid biosynthesis</keyword>
<evidence type="ECO:0000256" key="3">
    <source>
        <dbReference type="ARBA" id="ARBA00038211"/>
    </source>
</evidence>
<dbReference type="PANTHER" id="PTHR22603">
    <property type="entry name" value="CHOLINE/ETHANOALAMINE KINASE"/>
    <property type="match status" value="1"/>
</dbReference>
<proteinExistence type="inferred from homology"/>
<keyword evidence="1" id="KW-0443">Lipid metabolism</keyword>
<dbReference type="AlphaFoldDB" id="A0A8S3UXE4"/>
<comment type="similarity">
    <text evidence="3">Belongs to the choline/ethanolamine kinase family.</text>
</comment>
<keyword evidence="4" id="KW-0808">Transferase</keyword>
<reference evidence="4" key="1">
    <citation type="submission" date="2021-03" db="EMBL/GenBank/DDBJ databases">
        <authorList>
            <person name="Bekaert M."/>
        </authorList>
    </citation>
    <scope>NUCLEOTIDE SEQUENCE</scope>
</reference>
<dbReference type="EC" id="2.7.1.82" evidence="4"/>
<dbReference type="GO" id="GO:0006646">
    <property type="term" value="P:phosphatidylethanolamine biosynthetic process"/>
    <property type="evidence" value="ECO:0007669"/>
    <property type="project" value="TreeGrafter"/>
</dbReference>
<dbReference type="Gene3D" id="3.90.1200.10">
    <property type="match status" value="1"/>
</dbReference>
<dbReference type="CDD" id="cd05156">
    <property type="entry name" value="ChoK_euk"/>
    <property type="match status" value="1"/>
</dbReference>
<evidence type="ECO:0000313" key="4">
    <source>
        <dbReference type="EMBL" id="CAG2245865.1"/>
    </source>
</evidence>
<dbReference type="InterPro" id="IPR011009">
    <property type="entry name" value="Kinase-like_dom_sf"/>
</dbReference>
<dbReference type="GO" id="GO:0005737">
    <property type="term" value="C:cytoplasm"/>
    <property type="evidence" value="ECO:0007669"/>
    <property type="project" value="TreeGrafter"/>
</dbReference>
<evidence type="ECO:0000256" key="1">
    <source>
        <dbReference type="ARBA" id="ARBA00023209"/>
    </source>
</evidence>
<dbReference type="Gene3D" id="3.30.200.20">
    <property type="entry name" value="Phosphorylase Kinase, domain 1"/>
    <property type="match status" value="1"/>
</dbReference>
<dbReference type="GO" id="GO:0004305">
    <property type="term" value="F:ethanolamine kinase activity"/>
    <property type="evidence" value="ECO:0007669"/>
    <property type="project" value="UniProtKB-EC"/>
</dbReference>
<dbReference type="GO" id="GO:0004103">
    <property type="term" value="F:choline kinase activity"/>
    <property type="evidence" value="ECO:0007669"/>
    <property type="project" value="UniProtKB-EC"/>
</dbReference>
<dbReference type="PANTHER" id="PTHR22603:SF93">
    <property type="entry name" value="RE24176P"/>
    <property type="match status" value="1"/>
</dbReference>
<evidence type="ECO:0000313" key="5">
    <source>
        <dbReference type="Proteomes" id="UP000683360"/>
    </source>
</evidence>